<evidence type="ECO:0000256" key="4">
    <source>
        <dbReference type="ARBA" id="ARBA00023125"/>
    </source>
</evidence>
<keyword evidence="2" id="KW-0677">Repeat</keyword>
<dbReference type="CDD" id="cd00167">
    <property type="entry name" value="SANT"/>
    <property type="match status" value="2"/>
</dbReference>
<keyword evidence="5" id="KW-0804">Transcription</keyword>
<reference evidence="9 10" key="1">
    <citation type="submission" date="2014-04" db="EMBL/GenBank/DDBJ databases">
        <authorList>
            <consortium name="International Citrus Genome Consortium"/>
            <person name="Gmitter F."/>
            <person name="Chen C."/>
            <person name="Farmerie W."/>
            <person name="Harkins T."/>
            <person name="Desany B."/>
            <person name="Mohiuddin M."/>
            <person name="Kodira C."/>
            <person name="Borodovsky M."/>
            <person name="Lomsadze A."/>
            <person name="Burns P."/>
            <person name="Jenkins J."/>
            <person name="Prochnik S."/>
            <person name="Shu S."/>
            <person name="Chapman J."/>
            <person name="Pitluck S."/>
            <person name="Schmutz J."/>
            <person name="Rokhsar D."/>
        </authorList>
    </citation>
    <scope>NUCLEOTIDE SEQUENCE</scope>
</reference>
<dbReference type="GO" id="GO:0003700">
    <property type="term" value="F:DNA-binding transcription factor activity"/>
    <property type="evidence" value="ECO:0000318"/>
    <property type="project" value="GO_Central"/>
</dbReference>
<evidence type="ECO:0000256" key="6">
    <source>
        <dbReference type="ARBA" id="ARBA00023242"/>
    </source>
</evidence>
<dbReference type="SUPFAM" id="SSF46689">
    <property type="entry name" value="Homeodomain-like"/>
    <property type="match status" value="1"/>
</dbReference>
<feature type="domain" description="Myb-like" evidence="7">
    <location>
        <begin position="63"/>
        <end position="113"/>
    </location>
</feature>
<dbReference type="PANTHER" id="PTHR48000">
    <property type="entry name" value="OS09G0431300 PROTEIN"/>
    <property type="match status" value="1"/>
</dbReference>
<evidence type="ECO:0000256" key="3">
    <source>
        <dbReference type="ARBA" id="ARBA00023015"/>
    </source>
</evidence>
<evidence type="ECO:0000313" key="10">
    <source>
        <dbReference type="Proteomes" id="UP000027120"/>
    </source>
</evidence>
<name>A0A067GTR9_CITSI</name>
<evidence type="ECO:0000259" key="8">
    <source>
        <dbReference type="PROSITE" id="PS51294"/>
    </source>
</evidence>
<dbReference type="InterPro" id="IPR001005">
    <property type="entry name" value="SANT/Myb"/>
</dbReference>
<keyword evidence="3" id="KW-0805">Transcription regulation</keyword>
<dbReference type="InterPro" id="IPR017930">
    <property type="entry name" value="Myb_dom"/>
</dbReference>
<dbReference type="eggNOG" id="KOG0048">
    <property type="taxonomic scope" value="Eukaryota"/>
</dbReference>
<dbReference type="GO" id="GO:0006355">
    <property type="term" value="P:regulation of DNA-templated transcription"/>
    <property type="evidence" value="ECO:0000318"/>
    <property type="project" value="GO_Central"/>
</dbReference>
<dbReference type="GO" id="GO:0005634">
    <property type="term" value="C:nucleus"/>
    <property type="evidence" value="ECO:0000318"/>
    <property type="project" value="GO_Central"/>
</dbReference>
<feature type="domain" description="Myb-like" evidence="7">
    <location>
        <begin position="9"/>
        <end position="62"/>
    </location>
</feature>
<dbReference type="KEGG" id="cit:102612601"/>
<dbReference type="PaxDb" id="2711-XP_006466578.1"/>
<dbReference type="SMR" id="A0A067GTR9"/>
<evidence type="ECO:0000259" key="7">
    <source>
        <dbReference type="PROSITE" id="PS50090"/>
    </source>
</evidence>
<dbReference type="InterPro" id="IPR009057">
    <property type="entry name" value="Homeodomain-like_sf"/>
</dbReference>
<proteinExistence type="predicted"/>
<dbReference type="PROSITE" id="PS51294">
    <property type="entry name" value="HTH_MYB"/>
    <property type="match status" value="2"/>
</dbReference>
<accession>A0A067GTR9</accession>
<dbReference type="Gene3D" id="1.10.10.60">
    <property type="entry name" value="Homeodomain-like"/>
    <property type="match status" value="2"/>
</dbReference>
<dbReference type="FunFam" id="1.10.10.60:FF:000015">
    <property type="entry name" value="Transcription factor RAX3"/>
    <property type="match status" value="1"/>
</dbReference>
<gene>
    <name evidence="9" type="ORF">CISIN_1g036344mg</name>
</gene>
<feature type="domain" description="HTH myb-type" evidence="8">
    <location>
        <begin position="63"/>
        <end position="117"/>
    </location>
</feature>
<dbReference type="FunFam" id="1.10.10.60:FF:000283">
    <property type="entry name" value="Transcription factor RAX3"/>
    <property type="match status" value="1"/>
</dbReference>
<dbReference type="SMART" id="SM00717">
    <property type="entry name" value="SANT"/>
    <property type="match status" value="2"/>
</dbReference>
<dbReference type="GO" id="GO:0003677">
    <property type="term" value="F:DNA binding"/>
    <property type="evidence" value="ECO:0007669"/>
    <property type="project" value="UniProtKB-KW"/>
</dbReference>
<dbReference type="Proteomes" id="UP000027120">
    <property type="component" value="Unassembled WGS sequence"/>
</dbReference>
<evidence type="ECO:0000256" key="1">
    <source>
        <dbReference type="ARBA" id="ARBA00004123"/>
    </source>
</evidence>
<evidence type="ECO:0000256" key="5">
    <source>
        <dbReference type="ARBA" id="ARBA00023163"/>
    </source>
</evidence>
<dbReference type="AlphaFoldDB" id="A0A067GTR9"/>
<organism evidence="9 10">
    <name type="scientific">Citrus sinensis</name>
    <name type="common">Sweet orange</name>
    <name type="synonym">Citrus aurantium var. sinensis</name>
    <dbReference type="NCBI Taxonomy" id="2711"/>
    <lineage>
        <taxon>Eukaryota</taxon>
        <taxon>Viridiplantae</taxon>
        <taxon>Streptophyta</taxon>
        <taxon>Embryophyta</taxon>
        <taxon>Tracheophyta</taxon>
        <taxon>Spermatophyta</taxon>
        <taxon>Magnoliopsida</taxon>
        <taxon>eudicotyledons</taxon>
        <taxon>Gunneridae</taxon>
        <taxon>Pentapetalae</taxon>
        <taxon>rosids</taxon>
        <taxon>malvids</taxon>
        <taxon>Sapindales</taxon>
        <taxon>Rutaceae</taxon>
        <taxon>Aurantioideae</taxon>
        <taxon>Citrus</taxon>
    </lineage>
</organism>
<keyword evidence="6" id="KW-0539">Nucleus</keyword>
<evidence type="ECO:0000313" key="9">
    <source>
        <dbReference type="EMBL" id="KDO78832.1"/>
    </source>
</evidence>
<comment type="subcellular location">
    <subcellularLocation>
        <location evidence="1">Nucleus</location>
    </subcellularLocation>
</comment>
<dbReference type="Pfam" id="PF00249">
    <property type="entry name" value="Myb_DNA-binding"/>
    <property type="match status" value="2"/>
</dbReference>
<keyword evidence="4" id="KW-0238">DNA-binding</keyword>
<sequence length="354" mass="39694">MGRAPCCDKANVKKGPWSPEEDAKLKAYIEQHGTGGNWIALPHKIGLKRCGKSCRLRWLNYLRPNIKHGGFSEEEDNIICSLYISIGSRWSIIAAQLPGRTDNDIKNYWNTRLKKKLLGKQRKEQQARRGNSCLKQEMIKREIDQTTSVVPAVAGIDIMMNNQTPYWPELPFVTPPLVSSQQDQSSLKDLLIKLGGRFCDGDHHQQSITAACPFDASLAQSQDDQLLYDSNTMSLLSIASPTSMNISSTQLPNTQYNVIGAAPNMSQGLANFPFEQLNDQYVAYTNNHQQLEELERLYVSGSTTGNSTSADQSSSWEDMSSLVYSTMVSDYETCQQSVPQDSTSFEDERYFGHQ</sequence>
<keyword evidence="10" id="KW-1185">Reference proteome</keyword>
<dbReference type="EMBL" id="KK784878">
    <property type="protein sequence ID" value="KDO78832.1"/>
    <property type="molecule type" value="Genomic_DNA"/>
</dbReference>
<protein>
    <submittedName>
        <fullName evidence="9">Uncharacterized protein</fullName>
    </submittedName>
</protein>
<dbReference type="PANTHER" id="PTHR48000:SF67">
    <property type="entry name" value="MYB-LIKE DNA-BINDING DOMAIN CONTAINING PROTEIN, EXPRESSED"/>
    <property type="match status" value="1"/>
</dbReference>
<feature type="domain" description="HTH myb-type" evidence="8">
    <location>
        <begin position="9"/>
        <end position="62"/>
    </location>
</feature>
<evidence type="ECO:0000256" key="2">
    <source>
        <dbReference type="ARBA" id="ARBA00022737"/>
    </source>
</evidence>
<dbReference type="PROSITE" id="PS50090">
    <property type="entry name" value="MYB_LIKE"/>
    <property type="match status" value="2"/>
</dbReference>